<organism evidence="3 4">
    <name type="scientific">Pedobacter endophyticus</name>
    <dbReference type="NCBI Taxonomy" id="2789740"/>
    <lineage>
        <taxon>Bacteria</taxon>
        <taxon>Pseudomonadati</taxon>
        <taxon>Bacteroidota</taxon>
        <taxon>Sphingobacteriia</taxon>
        <taxon>Sphingobacteriales</taxon>
        <taxon>Sphingobacteriaceae</taxon>
        <taxon>Pedobacter</taxon>
    </lineage>
</organism>
<feature type="transmembrane region" description="Helical" evidence="1">
    <location>
        <begin position="158"/>
        <end position="183"/>
    </location>
</feature>
<evidence type="ECO:0000259" key="2">
    <source>
        <dbReference type="Pfam" id="PF13386"/>
    </source>
</evidence>
<keyword evidence="1" id="KW-0812">Transmembrane</keyword>
<keyword evidence="1" id="KW-0472">Membrane</keyword>
<feature type="domain" description="Urease accessory protein UreH-like transmembrane" evidence="2">
    <location>
        <begin position="8"/>
        <end position="204"/>
    </location>
</feature>
<reference evidence="3 4" key="1">
    <citation type="submission" date="2020-11" db="EMBL/GenBank/DDBJ databases">
        <title>Pedobacter endophytica, an endophytic bacteria isolated form Carex pumila.</title>
        <authorList>
            <person name="Peng Y."/>
            <person name="Jiang L."/>
            <person name="Lee J."/>
        </authorList>
    </citation>
    <scope>NUCLEOTIDE SEQUENCE [LARGE SCALE GENOMIC DNA]</scope>
    <source>
        <strain evidence="3 4">JBR3-12</strain>
    </source>
</reference>
<gene>
    <name evidence="3" type="ORF">IZT61_06245</name>
</gene>
<protein>
    <submittedName>
        <fullName evidence="3">Sulfite exporter TauE/SafE family protein</fullName>
    </submittedName>
</protein>
<feature type="transmembrane region" description="Helical" evidence="1">
    <location>
        <begin position="6"/>
        <end position="32"/>
    </location>
</feature>
<evidence type="ECO:0000313" key="4">
    <source>
        <dbReference type="Proteomes" id="UP000594759"/>
    </source>
</evidence>
<dbReference type="Pfam" id="PF13386">
    <property type="entry name" value="DsbD_2"/>
    <property type="match status" value="1"/>
</dbReference>
<keyword evidence="1" id="KW-1133">Transmembrane helix</keyword>
<keyword evidence="4" id="KW-1185">Reference proteome</keyword>
<name>A0A7S9PZS8_9SPHI</name>
<dbReference type="RefSeq" id="WP_196100317.1">
    <property type="nucleotide sequence ID" value="NZ_CP064939.1"/>
</dbReference>
<evidence type="ECO:0000313" key="3">
    <source>
        <dbReference type="EMBL" id="QPH40863.1"/>
    </source>
</evidence>
<dbReference type="PANTHER" id="PTHR42208">
    <property type="entry name" value="HEAVY METAL TRANSPORTER-RELATED"/>
    <property type="match status" value="1"/>
</dbReference>
<dbReference type="InterPro" id="IPR039447">
    <property type="entry name" value="UreH-like_TM_dom"/>
</dbReference>
<feature type="transmembrane region" description="Helical" evidence="1">
    <location>
        <begin position="78"/>
        <end position="96"/>
    </location>
</feature>
<dbReference type="Proteomes" id="UP000594759">
    <property type="component" value="Chromosome"/>
</dbReference>
<sequence length="233" mass="25855">MINFFPLAFLMGLFGSLHCAVMCGPIALGMPFQKKSFLQSALQLLLYQFGRILVYTLLGLLVGALGSTIRIYANQKSLGITIGILLLLFTAFQYNAKYRHHFAIFQNKLLNPISKLMGTVFKLKLWGLFAGMLNGLIPCGMVYLALATALNTGNVQAGALFMFLFGLGTMPLMMMISIGGIYLKKYIRFNTQQLVPWFMVFFGLLFILRALNLGIPFLSPELPGVYGHSVLCQ</sequence>
<dbReference type="AlphaFoldDB" id="A0A7S9PZS8"/>
<dbReference type="EMBL" id="CP064939">
    <property type="protein sequence ID" value="QPH40863.1"/>
    <property type="molecule type" value="Genomic_DNA"/>
</dbReference>
<dbReference type="KEGG" id="pex:IZT61_06245"/>
<dbReference type="PANTHER" id="PTHR42208:SF1">
    <property type="entry name" value="HEAVY METAL TRANSPORTER"/>
    <property type="match status" value="1"/>
</dbReference>
<accession>A0A7S9PZS8</accession>
<feature type="transmembrane region" description="Helical" evidence="1">
    <location>
        <begin position="195"/>
        <end position="218"/>
    </location>
</feature>
<evidence type="ECO:0000256" key="1">
    <source>
        <dbReference type="SAM" id="Phobius"/>
    </source>
</evidence>
<feature type="transmembrane region" description="Helical" evidence="1">
    <location>
        <begin position="52"/>
        <end position="72"/>
    </location>
</feature>
<proteinExistence type="predicted"/>
<feature type="transmembrane region" description="Helical" evidence="1">
    <location>
        <begin position="125"/>
        <end position="146"/>
    </location>
</feature>